<dbReference type="OrthoDB" id="1121369at2"/>
<dbReference type="Proteomes" id="UP000019402">
    <property type="component" value="Unassembled WGS sequence"/>
</dbReference>
<comment type="caution">
    <text evidence="1">The sequence shown here is derived from an EMBL/GenBank/DDBJ whole genome shotgun (WGS) entry which is preliminary data.</text>
</comment>
<dbReference type="PANTHER" id="PTHR42983">
    <property type="entry name" value="DINITROGENASE IRON-MOLYBDENUM COFACTOR PROTEIN-RELATED"/>
    <property type="match status" value="1"/>
</dbReference>
<evidence type="ECO:0008006" key="3">
    <source>
        <dbReference type="Google" id="ProtNLM"/>
    </source>
</evidence>
<dbReference type="RefSeq" id="WP_044262735.1">
    <property type="nucleotide sequence ID" value="NZ_BAMD01000104.1"/>
</dbReference>
<evidence type="ECO:0000313" key="1">
    <source>
        <dbReference type="EMBL" id="GAF05653.1"/>
    </source>
</evidence>
<reference evidence="1 2" key="1">
    <citation type="journal article" date="2014" name="Genome Announc.">
        <title>Draft Genome Sequence of Cytophaga fermentans JCM 21142T, a Facultative Anaerobe Isolated from Marine Mud.</title>
        <authorList>
            <person name="Starns D."/>
            <person name="Oshima K."/>
            <person name="Suda W."/>
            <person name="Iino T."/>
            <person name="Yuki M."/>
            <person name="Inoue J."/>
            <person name="Kitamura K."/>
            <person name="Iida T."/>
            <person name="Darby A."/>
            <person name="Hattori M."/>
            <person name="Ohkuma M."/>
        </authorList>
    </citation>
    <scope>NUCLEOTIDE SEQUENCE [LARGE SCALE GENOMIC DNA]</scope>
    <source>
        <strain evidence="1 2">JCM 21142</strain>
    </source>
</reference>
<dbReference type="STRING" id="869213.GCA_000517085_02038"/>
<accession>W7YDV8</accession>
<gene>
    <name evidence="1" type="ORF">JCM21142_104398</name>
</gene>
<organism evidence="1 2">
    <name type="scientific">Saccharicrinis fermentans DSM 9555 = JCM 21142</name>
    <dbReference type="NCBI Taxonomy" id="869213"/>
    <lineage>
        <taxon>Bacteria</taxon>
        <taxon>Pseudomonadati</taxon>
        <taxon>Bacteroidota</taxon>
        <taxon>Bacteroidia</taxon>
        <taxon>Marinilabiliales</taxon>
        <taxon>Marinilabiliaceae</taxon>
        <taxon>Saccharicrinis</taxon>
    </lineage>
</organism>
<dbReference type="EMBL" id="BAMD01000104">
    <property type="protein sequence ID" value="GAF05653.1"/>
    <property type="molecule type" value="Genomic_DNA"/>
</dbReference>
<protein>
    <recommendedName>
        <fullName evidence="3">Dinitrogenase iron-molybdenum cofactor biosynthesis domain-containing protein</fullName>
    </recommendedName>
</protein>
<keyword evidence="2" id="KW-1185">Reference proteome</keyword>
<dbReference type="Gene3D" id="3.30.420.130">
    <property type="entry name" value="Dinitrogenase iron-molybdenum cofactor biosynthesis domain"/>
    <property type="match status" value="1"/>
</dbReference>
<name>W7YDV8_9BACT</name>
<evidence type="ECO:0000313" key="2">
    <source>
        <dbReference type="Proteomes" id="UP000019402"/>
    </source>
</evidence>
<dbReference type="SUPFAM" id="SSF53146">
    <property type="entry name" value="Nitrogenase accessory factor-like"/>
    <property type="match status" value="1"/>
</dbReference>
<proteinExistence type="predicted"/>
<sequence>MKACIPIMGNNTLQKERVANDFYKAQHYCIYDFDTDASVIYSLSDTNTIYMSLSEIKKQGIQIIITPNLRPMAAKILFENEIEVYKAVGNVTKENIDHYKRGLLQDFTETMIESKKDCASQSCASCSSSDSCH</sequence>
<dbReference type="AlphaFoldDB" id="W7YDV8"/>
<dbReference type="PANTHER" id="PTHR42983:SF1">
    <property type="entry name" value="IRON-MOLYBDENUM PROTEIN"/>
    <property type="match status" value="1"/>
</dbReference>
<dbReference type="InterPro" id="IPR036105">
    <property type="entry name" value="DiNase_FeMo-co_biosyn_sf"/>
</dbReference>